<dbReference type="GO" id="GO:0006508">
    <property type="term" value="P:proteolysis"/>
    <property type="evidence" value="ECO:0007669"/>
    <property type="project" value="UniProtKB-KW"/>
</dbReference>
<evidence type="ECO:0000259" key="8">
    <source>
        <dbReference type="Pfam" id="PF07910"/>
    </source>
</evidence>
<gene>
    <name evidence="11" type="ORF">RN001_003076</name>
</gene>
<feature type="domain" description="UFSP1/2/DUB catalytic" evidence="8">
    <location>
        <begin position="397"/>
        <end position="581"/>
    </location>
</feature>
<dbReference type="InterPro" id="IPR058757">
    <property type="entry name" value="UFSP2_MPN_N"/>
</dbReference>
<dbReference type="PANTHER" id="PTHR48153:SF2">
    <property type="entry name" value="UFM1-SPECIFIC PROTEASE 2"/>
    <property type="match status" value="1"/>
</dbReference>
<protein>
    <recommendedName>
        <fullName evidence="7">Probable Ufm1-specific protease 2</fullName>
    </recommendedName>
</protein>
<proteinExistence type="inferred from homology"/>
<dbReference type="Proteomes" id="UP001353858">
    <property type="component" value="Unassembled WGS sequence"/>
</dbReference>
<comment type="function">
    <text evidence="6">Thiol protease which recognizes and hydrolyzes the peptide bond at the C-terminal Gly of UFM1, a ubiquitin-like modifier protein bound to a number of target proteins. Does not hydrolyze SUMO1 or ISG15 ubiquitin-like proteins.</text>
</comment>
<evidence type="ECO:0000256" key="1">
    <source>
        <dbReference type="ARBA" id="ARBA00008552"/>
    </source>
</evidence>
<dbReference type="InterPro" id="IPR049387">
    <property type="entry name" value="UFSP2-like_2nd"/>
</dbReference>
<dbReference type="Gene3D" id="3.90.70.130">
    <property type="match status" value="1"/>
</dbReference>
<dbReference type="InterPro" id="IPR012462">
    <property type="entry name" value="UFSP1/2_DUB_cat"/>
</dbReference>
<dbReference type="InterPro" id="IPR038765">
    <property type="entry name" value="Papain-like_cys_pep_sf"/>
</dbReference>
<sequence length="589" mass="67005">MPLKLTVSQNVINRLTNVKETCTGNLYGILYNNTLIIVGLYMHSKGKTDIINGFPTEIDMYGVIQVGNEIMDAEKVKQIMNEVDVTDTPLYMSCKIGTRSNVIEAYFNINNRLEHTNFEIIAETDIYSQFVHIRLMTQLPFTSAITTDSIKENFLNLRKQLLNGQTVFNFPKTTIYIMGNECENGLVGLSGDPTVREICKESSDVIEGCIPNDRKKKGPTVEMDVLRIIMLKKVTREYGLDNSKAHAPVLHIDKHPYKSLMLTLNIDALSVVHRDEKVVNLYSVLVESCCRFLRLVEGVILNNVETCSGDYSLISQPETFHFFPEHCGHFITRIYTKRNTEDCMEGTRLKLHKQLLLPLNRPLFRRANRFVFSGDIQGNGLLINPHERLNPVKNGGEIALVKGKYSYYHYCQDNMDDNGWGCAYRSLQTLASWFRFQGYTNREVPTFYDIQKCLVDIGDKPSNFLGSKQWIGSTEVNFVLNSLLNVTSRIIYVSSGEEMESKGPDLIYHFKNHGSPIMIGGGVLAHTILGVDYNSITGEIKFLILDPHYTGSEDLDLILKKGWCGWKPLKFWDKNAYYNMCLPQVPTCI</sequence>
<keyword evidence="4" id="KW-0378">Hydrolase</keyword>
<comment type="similarity">
    <text evidence="1">Belongs to the peptidase C78 family.</text>
</comment>
<keyword evidence="2" id="KW-0645">Protease</keyword>
<dbReference type="EMBL" id="JARPUR010000001">
    <property type="protein sequence ID" value="KAK4886805.1"/>
    <property type="molecule type" value="Genomic_DNA"/>
</dbReference>
<comment type="caution">
    <text evidence="11">The sequence shown here is derived from an EMBL/GenBank/DDBJ whole genome shotgun (WGS) entry which is preliminary data.</text>
</comment>
<evidence type="ECO:0000259" key="10">
    <source>
        <dbReference type="Pfam" id="PF26560"/>
    </source>
</evidence>
<keyword evidence="3" id="KW-0833">Ubl conjugation pathway</keyword>
<feature type="domain" description="UFSP2 second" evidence="9">
    <location>
        <begin position="152"/>
        <end position="375"/>
    </location>
</feature>
<evidence type="ECO:0000256" key="3">
    <source>
        <dbReference type="ARBA" id="ARBA00022786"/>
    </source>
</evidence>
<evidence type="ECO:0000313" key="11">
    <source>
        <dbReference type="EMBL" id="KAK4886805.1"/>
    </source>
</evidence>
<dbReference type="GO" id="GO:0005783">
    <property type="term" value="C:endoplasmic reticulum"/>
    <property type="evidence" value="ECO:0007669"/>
    <property type="project" value="TreeGrafter"/>
</dbReference>
<dbReference type="Pfam" id="PF20908">
    <property type="entry name" value="UfSP2_N"/>
    <property type="match status" value="1"/>
</dbReference>
<keyword evidence="12" id="KW-1185">Reference proteome</keyword>
<dbReference type="AlphaFoldDB" id="A0AAN7QBF3"/>
<reference evidence="12" key="1">
    <citation type="submission" date="2023-01" db="EMBL/GenBank/DDBJ databases">
        <title>Key to firefly adult light organ development and bioluminescence: homeobox transcription factors regulate luciferase expression and transportation to peroxisome.</title>
        <authorList>
            <person name="Fu X."/>
        </authorList>
    </citation>
    <scope>NUCLEOTIDE SEQUENCE [LARGE SCALE GENOMIC DNA]</scope>
</reference>
<evidence type="ECO:0000256" key="6">
    <source>
        <dbReference type="ARBA" id="ARBA00057559"/>
    </source>
</evidence>
<feature type="domain" description="UFSP2 N-terminal MPN-like" evidence="10">
    <location>
        <begin position="1"/>
        <end position="126"/>
    </location>
</feature>
<evidence type="ECO:0000256" key="4">
    <source>
        <dbReference type="ARBA" id="ARBA00022801"/>
    </source>
</evidence>
<dbReference type="PANTHER" id="PTHR48153">
    <property type="entry name" value="UFM1-SPECIFIC PROTEASE 2"/>
    <property type="match status" value="1"/>
</dbReference>
<evidence type="ECO:0000256" key="7">
    <source>
        <dbReference type="ARBA" id="ARBA00073264"/>
    </source>
</evidence>
<evidence type="ECO:0000313" key="12">
    <source>
        <dbReference type="Proteomes" id="UP001353858"/>
    </source>
</evidence>
<evidence type="ECO:0000256" key="2">
    <source>
        <dbReference type="ARBA" id="ARBA00022670"/>
    </source>
</evidence>
<accession>A0AAN7QBF3</accession>
<dbReference type="GO" id="GO:0005634">
    <property type="term" value="C:nucleus"/>
    <property type="evidence" value="ECO:0007669"/>
    <property type="project" value="TreeGrafter"/>
</dbReference>
<dbReference type="SUPFAM" id="SSF54001">
    <property type="entry name" value="Cysteine proteinases"/>
    <property type="match status" value="1"/>
</dbReference>
<organism evidence="11 12">
    <name type="scientific">Aquatica leii</name>
    <dbReference type="NCBI Taxonomy" id="1421715"/>
    <lineage>
        <taxon>Eukaryota</taxon>
        <taxon>Metazoa</taxon>
        <taxon>Ecdysozoa</taxon>
        <taxon>Arthropoda</taxon>
        <taxon>Hexapoda</taxon>
        <taxon>Insecta</taxon>
        <taxon>Pterygota</taxon>
        <taxon>Neoptera</taxon>
        <taxon>Endopterygota</taxon>
        <taxon>Coleoptera</taxon>
        <taxon>Polyphaga</taxon>
        <taxon>Elateriformia</taxon>
        <taxon>Elateroidea</taxon>
        <taxon>Lampyridae</taxon>
        <taxon>Luciolinae</taxon>
        <taxon>Aquatica</taxon>
    </lineage>
</organism>
<name>A0AAN7QBF3_9COLE</name>
<evidence type="ECO:0000256" key="5">
    <source>
        <dbReference type="ARBA" id="ARBA00022807"/>
    </source>
</evidence>
<dbReference type="GO" id="GO:0071567">
    <property type="term" value="F:deUFMylase activity"/>
    <property type="evidence" value="ECO:0007669"/>
    <property type="project" value="UniProtKB-ARBA"/>
</dbReference>
<dbReference type="Pfam" id="PF26560">
    <property type="entry name" value="UFSP2_MPN_insect"/>
    <property type="match status" value="1"/>
</dbReference>
<dbReference type="FunFam" id="3.90.70.130:FF:000001">
    <property type="entry name" value="Probable Ufm1-specific protease 2"/>
    <property type="match status" value="1"/>
</dbReference>
<keyword evidence="5" id="KW-0788">Thiol protease</keyword>
<evidence type="ECO:0000259" key="9">
    <source>
        <dbReference type="Pfam" id="PF20908"/>
    </source>
</evidence>
<dbReference type="Pfam" id="PF07910">
    <property type="entry name" value="Peptidase_C78"/>
    <property type="match status" value="1"/>
</dbReference>